<evidence type="ECO:0000313" key="9">
    <source>
        <dbReference type="EMBL" id="TNN03027.1"/>
    </source>
</evidence>
<keyword evidence="5" id="KW-0472">Membrane</keyword>
<feature type="region of interest" description="Disordered" evidence="7">
    <location>
        <begin position="111"/>
        <end position="130"/>
    </location>
</feature>
<dbReference type="Proteomes" id="UP000516260">
    <property type="component" value="Chromosome 1"/>
</dbReference>
<keyword evidence="4" id="KW-0333">Golgi apparatus</keyword>
<evidence type="ECO:0000256" key="2">
    <source>
        <dbReference type="ARBA" id="ARBA00007144"/>
    </source>
</evidence>
<comment type="caution">
    <text evidence="9">The sequence shown here is derived from an EMBL/GenBank/DDBJ whole genome shotgun (WGS) entry which is preliminary data.</text>
</comment>
<dbReference type="EMBL" id="SWLE01000001">
    <property type="protein sequence ID" value="TNN03027.1"/>
    <property type="molecule type" value="Genomic_DNA"/>
</dbReference>
<dbReference type="Gene3D" id="2.30.42.10">
    <property type="match status" value="2"/>
</dbReference>
<dbReference type="PANTHER" id="PTHR12893">
    <property type="entry name" value="GOLGI REASSEMBLY STACKING PROTEIN GRASP"/>
    <property type="match status" value="1"/>
</dbReference>
<dbReference type="InterPro" id="IPR007583">
    <property type="entry name" value="GRASP55_65"/>
</dbReference>
<name>A0A4Z2CFM1_9TELE</name>
<keyword evidence="6" id="KW-0862">Zinc</keyword>
<evidence type="ECO:0000256" key="3">
    <source>
        <dbReference type="ARBA" id="ARBA00022737"/>
    </source>
</evidence>
<feature type="binding site" evidence="6">
    <location>
        <position position="127"/>
    </location>
    <ligand>
        <name>Zn(2+)</name>
        <dbReference type="ChEBI" id="CHEBI:29105"/>
    </ligand>
</feature>
<dbReference type="Pfam" id="PF04495">
    <property type="entry name" value="GRASP55_65"/>
    <property type="match status" value="1"/>
</dbReference>
<keyword evidence="6" id="KW-0479">Metal-binding</keyword>
<evidence type="ECO:0000256" key="1">
    <source>
        <dbReference type="ARBA" id="ARBA00004394"/>
    </source>
</evidence>
<dbReference type="GO" id="GO:0046872">
    <property type="term" value="F:metal ion binding"/>
    <property type="evidence" value="ECO:0007669"/>
    <property type="project" value="UniProtKB-KW"/>
</dbReference>
<organism evidence="9 10">
    <name type="scientific">Takifugu bimaculatus</name>
    <dbReference type="NCBI Taxonomy" id="433685"/>
    <lineage>
        <taxon>Eukaryota</taxon>
        <taxon>Metazoa</taxon>
        <taxon>Chordata</taxon>
        <taxon>Craniata</taxon>
        <taxon>Vertebrata</taxon>
        <taxon>Euteleostomi</taxon>
        <taxon>Actinopterygii</taxon>
        <taxon>Neopterygii</taxon>
        <taxon>Teleostei</taxon>
        <taxon>Neoteleostei</taxon>
        <taxon>Acanthomorphata</taxon>
        <taxon>Eupercaria</taxon>
        <taxon>Tetraodontiformes</taxon>
        <taxon>Tetradontoidea</taxon>
        <taxon>Tetraodontidae</taxon>
        <taxon>Takifugu</taxon>
    </lineage>
</organism>
<protein>
    <recommendedName>
        <fullName evidence="8">PDZ GRASP-type domain-containing protein</fullName>
    </recommendedName>
</protein>
<accession>A0A4Z2CFM1</accession>
<dbReference type="FunFam" id="2.30.42.10:FF:000026">
    <property type="entry name" value="Golgi reassembly stacking protein 2"/>
    <property type="match status" value="1"/>
</dbReference>
<dbReference type="InterPro" id="IPR024958">
    <property type="entry name" value="GRASP_PDZ"/>
</dbReference>
<dbReference type="PROSITE" id="PS51865">
    <property type="entry name" value="PDZ_GRASP"/>
    <property type="match status" value="1"/>
</dbReference>
<sequence length="263" mass="28937">MGAAPSVEIPGGGQEGYNVLKVRACFREQQVIIVGETAAEDALPAQVHDNSPGHQAGLEPFFDFIISICDTRLVGSQQEDFTRVLPGAVTDWNVFVEQGQRHLDTAVEHERGKTHQDAVIQQQDAGCQGDDRRAQQHEVERDSPAALAGLRAQTDYIIGTDTLMNESDDLFSIVEEYQGKELKLYVYNTETDNCREVLITPNGDWGGDGSLGCSIGYGYLHRVPRLLPGHSRRVRVPSHTSCRTPEGLTEVISAAQHIDTDRI</sequence>
<dbReference type="AlphaFoldDB" id="A0A4Z2CFM1"/>
<comment type="subcellular location">
    <subcellularLocation>
        <location evidence="1">Golgi apparatus membrane</location>
    </subcellularLocation>
</comment>
<evidence type="ECO:0000256" key="6">
    <source>
        <dbReference type="PIRSR" id="PIRSR607583-1"/>
    </source>
</evidence>
<evidence type="ECO:0000256" key="7">
    <source>
        <dbReference type="SAM" id="MobiDB-lite"/>
    </source>
</evidence>
<feature type="domain" description="PDZ GRASP-type" evidence="8">
    <location>
        <begin position="132"/>
        <end position="220"/>
    </location>
</feature>
<evidence type="ECO:0000256" key="5">
    <source>
        <dbReference type="ARBA" id="ARBA00023136"/>
    </source>
</evidence>
<dbReference type="PANTHER" id="PTHR12893:SF1">
    <property type="entry name" value="GOLGI REASSEMBLY-STACKING PROTEIN 2"/>
    <property type="match status" value="1"/>
</dbReference>
<gene>
    <name evidence="9" type="ORF">fugu_000056</name>
</gene>
<proteinExistence type="inferred from homology"/>
<reference evidence="9 10" key="1">
    <citation type="submission" date="2019-04" db="EMBL/GenBank/DDBJ databases">
        <title>The sequence and de novo assembly of Takifugu bimaculatus genome using PacBio and Hi-C technologies.</title>
        <authorList>
            <person name="Xu P."/>
            <person name="Liu B."/>
            <person name="Zhou Z."/>
        </authorList>
    </citation>
    <scope>NUCLEOTIDE SEQUENCE [LARGE SCALE GENOMIC DNA]</scope>
    <source>
        <strain evidence="9">TB-2018</strain>
        <tissue evidence="9">Muscle</tissue>
    </source>
</reference>
<dbReference type="GO" id="GO:0007030">
    <property type="term" value="P:Golgi organization"/>
    <property type="evidence" value="ECO:0007669"/>
    <property type="project" value="TreeGrafter"/>
</dbReference>
<evidence type="ECO:0000256" key="4">
    <source>
        <dbReference type="ARBA" id="ARBA00023034"/>
    </source>
</evidence>
<dbReference type="InterPro" id="IPR036034">
    <property type="entry name" value="PDZ_sf"/>
</dbReference>
<evidence type="ECO:0000259" key="8">
    <source>
        <dbReference type="PROSITE" id="PS51865"/>
    </source>
</evidence>
<comment type="similarity">
    <text evidence="2">Belongs to the GORASP family.</text>
</comment>
<dbReference type="GO" id="GO:0000139">
    <property type="term" value="C:Golgi membrane"/>
    <property type="evidence" value="ECO:0007669"/>
    <property type="project" value="UniProtKB-SubCell"/>
</dbReference>
<keyword evidence="10" id="KW-1185">Reference proteome</keyword>
<evidence type="ECO:0000313" key="10">
    <source>
        <dbReference type="Proteomes" id="UP000516260"/>
    </source>
</evidence>
<keyword evidence="3" id="KW-0677">Repeat</keyword>